<dbReference type="EMBL" id="MPUK01000011">
    <property type="protein sequence ID" value="ONH65405.1"/>
    <property type="molecule type" value="Genomic_DNA"/>
</dbReference>
<dbReference type="VEuPathDB" id="FungiDB:BON22_4697"/>
<sequence length="252" mass="27514">MSSQRPPFAERSFRLTDSPNPQWVNGNGTNDVSQTGNKVTIDPYEDGRPSISNYKLLTSAVTPRPIALISSVSSDGVNNLAPFSYFNMVNSDPPIFVVGISQGRNGKDTAKNIVDTGECTINIISEWYVEAANASCVDAPSDVDELDLVGLNQEPGRVVKAPIVKESAFSIECKLVSKHDWFSKKDETRQTGSTFLLEGVMFHARDDVINETKDGIDFGKLKPVGRLGGSIFARVTEGFDLARPEWPNGDLK</sequence>
<keyword evidence="3" id="KW-0288">FMN</keyword>
<reference evidence="8" key="1">
    <citation type="journal article" date="2017" name="Genome Announc.">
        <title>Genome sequences of Cyberlindnera fabianii 65, Pichia kudriavzevii 129, and Saccharomyces cerevisiae 131 isolated from fermented masau fruits in Zimbabwe.</title>
        <authorList>
            <person name="van Rijswijck I.M.H."/>
            <person name="Derks M.F.L."/>
            <person name="Abee T."/>
            <person name="de Ridder D."/>
            <person name="Smid E.J."/>
        </authorList>
    </citation>
    <scope>NUCLEOTIDE SEQUENCE [LARGE SCALE GENOMIC DNA]</scope>
    <source>
        <strain evidence="8">65</strain>
    </source>
</reference>
<organism evidence="7 8">
    <name type="scientific">Cyberlindnera fabianii</name>
    <name type="common">Yeast</name>
    <name type="synonym">Hansenula fabianii</name>
    <dbReference type="NCBI Taxonomy" id="36022"/>
    <lineage>
        <taxon>Eukaryota</taxon>
        <taxon>Fungi</taxon>
        <taxon>Dikarya</taxon>
        <taxon>Ascomycota</taxon>
        <taxon>Saccharomycotina</taxon>
        <taxon>Saccharomycetes</taxon>
        <taxon>Phaffomycetales</taxon>
        <taxon>Phaffomycetaceae</taxon>
        <taxon>Cyberlindnera</taxon>
    </lineage>
</organism>
<evidence type="ECO:0000259" key="6">
    <source>
        <dbReference type="SMART" id="SM00903"/>
    </source>
</evidence>
<dbReference type="STRING" id="36022.A0A1V2L1D8"/>
<proteinExistence type="inferred from homology"/>
<dbReference type="PANTHER" id="PTHR33798">
    <property type="entry name" value="FLAVOPROTEIN OXYGENASE"/>
    <property type="match status" value="1"/>
</dbReference>
<dbReference type="InterPro" id="IPR012349">
    <property type="entry name" value="Split_barrel_FMN-bd"/>
</dbReference>
<comment type="caution">
    <text evidence="7">The sequence shown here is derived from an EMBL/GenBank/DDBJ whole genome shotgun (WGS) entry which is preliminary data.</text>
</comment>
<dbReference type="GO" id="GO:0010181">
    <property type="term" value="F:FMN binding"/>
    <property type="evidence" value="ECO:0007669"/>
    <property type="project" value="InterPro"/>
</dbReference>
<dbReference type="InterPro" id="IPR002563">
    <property type="entry name" value="Flavin_Rdtase-like_dom"/>
</dbReference>
<name>A0A1V2L1D8_CYBFA</name>
<feature type="compositionally biased region" description="Polar residues" evidence="5">
    <location>
        <begin position="15"/>
        <end position="38"/>
    </location>
</feature>
<dbReference type="PANTHER" id="PTHR33798:SF5">
    <property type="entry name" value="FLAVIN REDUCTASE LIKE DOMAIN-CONTAINING PROTEIN"/>
    <property type="match status" value="1"/>
</dbReference>
<gene>
    <name evidence="7" type="ORF">BON22_4697</name>
</gene>
<evidence type="ECO:0000256" key="1">
    <source>
        <dbReference type="ARBA" id="ARBA00001917"/>
    </source>
</evidence>
<dbReference type="Proteomes" id="UP000189513">
    <property type="component" value="Unassembled WGS sequence"/>
</dbReference>
<keyword evidence="2" id="KW-0285">Flavoprotein</keyword>
<dbReference type="Gene3D" id="2.30.110.10">
    <property type="entry name" value="Electron Transport, Fmn-binding Protein, Chain A"/>
    <property type="match status" value="1"/>
</dbReference>
<comment type="similarity">
    <text evidence="4">Belongs to the flavoredoxin family.</text>
</comment>
<evidence type="ECO:0000256" key="5">
    <source>
        <dbReference type="SAM" id="MobiDB-lite"/>
    </source>
</evidence>
<dbReference type="SMART" id="SM00903">
    <property type="entry name" value="Flavin_Reduct"/>
    <property type="match status" value="1"/>
</dbReference>
<dbReference type="Pfam" id="PF01613">
    <property type="entry name" value="Flavin_Reduct"/>
    <property type="match status" value="1"/>
</dbReference>
<keyword evidence="8" id="KW-1185">Reference proteome</keyword>
<feature type="domain" description="Flavin reductase like" evidence="6">
    <location>
        <begin position="59"/>
        <end position="219"/>
    </location>
</feature>
<accession>A0A1V2L1D8</accession>
<evidence type="ECO:0000313" key="8">
    <source>
        <dbReference type="Proteomes" id="UP000189513"/>
    </source>
</evidence>
<protein>
    <submittedName>
        <fullName evidence="7">Uncharacterized protein YwrF</fullName>
    </submittedName>
</protein>
<evidence type="ECO:0000313" key="7">
    <source>
        <dbReference type="EMBL" id="ONH65405.1"/>
    </source>
</evidence>
<evidence type="ECO:0000256" key="2">
    <source>
        <dbReference type="ARBA" id="ARBA00022630"/>
    </source>
</evidence>
<dbReference type="SUPFAM" id="SSF50475">
    <property type="entry name" value="FMN-binding split barrel"/>
    <property type="match status" value="1"/>
</dbReference>
<comment type="cofactor">
    <cofactor evidence="1">
        <name>FMN</name>
        <dbReference type="ChEBI" id="CHEBI:58210"/>
    </cofactor>
</comment>
<feature type="region of interest" description="Disordered" evidence="5">
    <location>
        <begin position="1"/>
        <end position="38"/>
    </location>
</feature>
<dbReference type="AlphaFoldDB" id="A0A1V2L1D8"/>
<evidence type="ECO:0000256" key="3">
    <source>
        <dbReference type="ARBA" id="ARBA00022643"/>
    </source>
</evidence>
<evidence type="ECO:0000256" key="4">
    <source>
        <dbReference type="ARBA" id="ARBA00038054"/>
    </source>
</evidence>
<dbReference type="OMA" id="GNLIICE"/>